<accession>A0A9W9KZM3</accession>
<evidence type="ECO:0000256" key="2">
    <source>
        <dbReference type="SAM" id="MobiDB-lite"/>
    </source>
</evidence>
<keyword evidence="1" id="KW-0863">Zinc-finger</keyword>
<dbReference type="InterPro" id="IPR036875">
    <property type="entry name" value="Znf_CCHC_sf"/>
</dbReference>
<feature type="region of interest" description="Disordered" evidence="2">
    <location>
        <begin position="312"/>
        <end position="349"/>
    </location>
</feature>
<keyword evidence="5" id="KW-1185">Reference proteome</keyword>
<gene>
    <name evidence="4" type="ORF">N7515_005240</name>
</gene>
<reference evidence="4" key="1">
    <citation type="submission" date="2022-11" db="EMBL/GenBank/DDBJ databases">
        <authorList>
            <person name="Petersen C."/>
        </authorList>
    </citation>
    <scope>NUCLEOTIDE SEQUENCE</scope>
    <source>
        <strain evidence="4">IBT 22155</strain>
    </source>
</reference>
<organism evidence="4 5">
    <name type="scientific">Penicillium bovifimosum</name>
    <dbReference type="NCBI Taxonomy" id="126998"/>
    <lineage>
        <taxon>Eukaryota</taxon>
        <taxon>Fungi</taxon>
        <taxon>Dikarya</taxon>
        <taxon>Ascomycota</taxon>
        <taxon>Pezizomycotina</taxon>
        <taxon>Eurotiomycetes</taxon>
        <taxon>Eurotiomycetidae</taxon>
        <taxon>Eurotiales</taxon>
        <taxon>Aspergillaceae</taxon>
        <taxon>Penicillium</taxon>
    </lineage>
</organism>
<name>A0A9W9KZM3_9EURO</name>
<dbReference type="Gene3D" id="4.10.60.10">
    <property type="entry name" value="Zinc finger, CCHC-type"/>
    <property type="match status" value="1"/>
</dbReference>
<dbReference type="SUPFAM" id="SSF57756">
    <property type="entry name" value="Retrovirus zinc finger-like domains"/>
    <property type="match status" value="1"/>
</dbReference>
<evidence type="ECO:0000259" key="3">
    <source>
        <dbReference type="PROSITE" id="PS50158"/>
    </source>
</evidence>
<feature type="region of interest" description="Disordered" evidence="2">
    <location>
        <begin position="240"/>
        <end position="299"/>
    </location>
</feature>
<dbReference type="GO" id="GO:0003676">
    <property type="term" value="F:nucleic acid binding"/>
    <property type="evidence" value="ECO:0007669"/>
    <property type="project" value="InterPro"/>
</dbReference>
<reference evidence="4" key="2">
    <citation type="journal article" date="2023" name="IMA Fungus">
        <title>Comparative genomic study of the Penicillium genus elucidates a diverse pangenome and 15 lateral gene transfer events.</title>
        <authorList>
            <person name="Petersen C."/>
            <person name="Sorensen T."/>
            <person name="Nielsen M.R."/>
            <person name="Sondergaard T.E."/>
            <person name="Sorensen J.L."/>
            <person name="Fitzpatrick D.A."/>
            <person name="Frisvad J.C."/>
            <person name="Nielsen K.L."/>
        </authorList>
    </citation>
    <scope>NUCLEOTIDE SEQUENCE</scope>
    <source>
        <strain evidence="4">IBT 22155</strain>
    </source>
</reference>
<evidence type="ECO:0000256" key="1">
    <source>
        <dbReference type="PROSITE-ProRule" id="PRU00047"/>
    </source>
</evidence>
<protein>
    <recommendedName>
        <fullName evidence="3">CCHC-type domain-containing protein</fullName>
    </recommendedName>
</protein>
<evidence type="ECO:0000313" key="5">
    <source>
        <dbReference type="Proteomes" id="UP001149079"/>
    </source>
</evidence>
<feature type="compositionally biased region" description="Acidic residues" evidence="2">
    <location>
        <begin position="338"/>
        <end position="349"/>
    </location>
</feature>
<dbReference type="PROSITE" id="PS50158">
    <property type="entry name" value="ZF_CCHC"/>
    <property type="match status" value="1"/>
</dbReference>
<dbReference type="GO" id="GO:0008270">
    <property type="term" value="F:zinc ion binding"/>
    <property type="evidence" value="ECO:0007669"/>
    <property type="project" value="UniProtKB-KW"/>
</dbReference>
<keyword evidence="1" id="KW-0479">Metal-binding</keyword>
<proteinExistence type="predicted"/>
<dbReference type="Proteomes" id="UP001149079">
    <property type="component" value="Unassembled WGS sequence"/>
</dbReference>
<dbReference type="AlphaFoldDB" id="A0A9W9KZM3"/>
<keyword evidence="1" id="KW-0862">Zinc</keyword>
<feature type="compositionally biased region" description="Basic and acidic residues" evidence="2">
    <location>
        <begin position="268"/>
        <end position="299"/>
    </location>
</feature>
<dbReference type="RefSeq" id="XP_056519580.1">
    <property type="nucleotide sequence ID" value="XM_056665984.1"/>
</dbReference>
<feature type="domain" description="CCHC-type" evidence="3">
    <location>
        <begin position="305"/>
        <end position="320"/>
    </location>
</feature>
<dbReference type="InterPro" id="IPR001878">
    <property type="entry name" value="Znf_CCHC"/>
</dbReference>
<dbReference type="EMBL" id="JAPQKL010000005">
    <property type="protein sequence ID" value="KAJ5129201.1"/>
    <property type="molecule type" value="Genomic_DNA"/>
</dbReference>
<comment type="caution">
    <text evidence="4">The sequence shown here is derived from an EMBL/GenBank/DDBJ whole genome shotgun (WGS) entry which is preliminary data.</text>
</comment>
<dbReference type="GeneID" id="81405154"/>
<evidence type="ECO:0000313" key="4">
    <source>
        <dbReference type="EMBL" id="KAJ5129201.1"/>
    </source>
</evidence>
<sequence length="349" mass="40658">MSVPRTRQALVALRQLLNPLLEVLLATLERQLDAERIANLERQLEIQRQANSTARRPCRESEERDSDIKLDVVSVKLNPTSSLQIRQRWLSELEEIFEASPRRYAKDQRKITTAFFCLDDKHRPQWTDFKNSHYTKAQPPSWKDFQQWTLDFIRGGRNTAIDLAKTYFNAKQRPNQDPIAFHNYLQSIESQMAISEEQRVTGFFAKLIEPLRKELKFVLQDRFPTNRDDLLSAAILTWNNKDMGTPAPTKKRNHEDTTTPYSHKRQKNDKTENTNESKKSKNDKNDKNKNNDQNPRTKDLSTITCYHCSKKGHYANKCPDRQATNTDTPAAVNRITQDDSDSENYSESE</sequence>